<organism evidence="2 3">
    <name type="scientific">Thetidibacter halocola</name>
    <dbReference type="NCBI Taxonomy" id="2827239"/>
    <lineage>
        <taxon>Bacteria</taxon>
        <taxon>Pseudomonadati</taxon>
        <taxon>Pseudomonadota</taxon>
        <taxon>Alphaproteobacteria</taxon>
        <taxon>Rhodobacterales</taxon>
        <taxon>Roseobacteraceae</taxon>
        <taxon>Thetidibacter</taxon>
    </lineage>
</organism>
<feature type="domain" description="Hemerythrin-like" evidence="1">
    <location>
        <begin position="39"/>
        <end position="172"/>
    </location>
</feature>
<gene>
    <name evidence="2" type="ORF">KB874_11480</name>
</gene>
<dbReference type="Proteomes" id="UP000681356">
    <property type="component" value="Unassembled WGS sequence"/>
</dbReference>
<name>A0A8J7WFH0_9RHOB</name>
<proteinExistence type="predicted"/>
<dbReference type="InterPro" id="IPR012312">
    <property type="entry name" value="Hemerythrin-like"/>
</dbReference>
<protein>
    <submittedName>
        <fullName evidence="2">Hemerythrin domain-containing protein</fullName>
    </submittedName>
</protein>
<dbReference type="Gene3D" id="1.20.120.520">
    <property type="entry name" value="nmb1532 protein domain like"/>
    <property type="match status" value="1"/>
</dbReference>
<dbReference type="RefSeq" id="WP_212536679.1">
    <property type="nucleotide sequence ID" value="NZ_JAGTUU010000004.1"/>
</dbReference>
<comment type="caution">
    <text evidence="2">The sequence shown here is derived from an EMBL/GenBank/DDBJ whole genome shotgun (WGS) entry which is preliminary data.</text>
</comment>
<sequence>MTQDNALRARDRLPDALRVLLEQFPRDMWESHRNFAGLVEFWLDRHLMFRRLTEALREDAEAGQDRKIDPQAMRARLSRYGGMLVGQLHGHHQIEDAHYFPVLARREARLETGFAILDKDHHAMDGLLARFTESANAVLQGGEPGPFRKELLSFERLLHRHLEDEEDLIVPVILKHGAEGLH</sequence>
<evidence type="ECO:0000313" key="3">
    <source>
        <dbReference type="Proteomes" id="UP000681356"/>
    </source>
</evidence>
<keyword evidence="3" id="KW-1185">Reference proteome</keyword>
<evidence type="ECO:0000313" key="2">
    <source>
        <dbReference type="EMBL" id="MBS0124716.1"/>
    </source>
</evidence>
<evidence type="ECO:0000259" key="1">
    <source>
        <dbReference type="Pfam" id="PF01814"/>
    </source>
</evidence>
<reference evidence="2" key="1">
    <citation type="submission" date="2021-04" db="EMBL/GenBank/DDBJ databases">
        <authorList>
            <person name="Yoon J."/>
        </authorList>
    </citation>
    <scope>NUCLEOTIDE SEQUENCE</scope>
    <source>
        <strain evidence="2">KMU-90</strain>
    </source>
</reference>
<dbReference type="Pfam" id="PF01814">
    <property type="entry name" value="Hemerythrin"/>
    <property type="match status" value="1"/>
</dbReference>
<dbReference type="EMBL" id="JAGTUU010000004">
    <property type="protein sequence ID" value="MBS0124716.1"/>
    <property type="molecule type" value="Genomic_DNA"/>
</dbReference>
<dbReference type="AlphaFoldDB" id="A0A8J7WFH0"/>
<accession>A0A8J7WFH0</accession>